<dbReference type="AlphaFoldDB" id="A0A6A2YMC1"/>
<dbReference type="PANTHER" id="PTHR33116">
    <property type="entry name" value="REVERSE TRANSCRIPTASE ZINC-BINDING DOMAIN-CONTAINING PROTEIN-RELATED-RELATED"/>
    <property type="match status" value="1"/>
</dbReference>
<evidence type="ECO:0000313" key="2">
    <source>
        <dbReference type="Proteomes" id="UP000436088"/>
    </source>
</evidence>
<evidence type="ECO:0000313" key="1">
    <source>
        <dbReference type="EMBL" id="KAE8680494.1"/>
    </source>
</evidence>
<dbReference type="EMBL" id="VEPZ02001325">
    <property type="protein sequence ID" value="KAE8680494.1"/>
    <property type="molecule type" value="Genomic_DNA"/>
</dbReference>
<dbReference type="SUPFAM" id="SSF53098">
    <property type="entry name" value="Ribonuclease H-like"/>
    <property type="match status" value="1"/>
</dbReference>
<dbReference type="PANTHER" id="PTHR33116:SF78">
    <property type="entry name" value="OS12G0587133 PROTEIN"/>
    <property type="match status" value="1"/>
</dbReference>
<dbReference type="Gene3D" id="3.30.420.10">
    <property type="entry name" value="Ribonuclease H-like superfamily/Ribonuclease H"/>
    <property type="match status" value="1"/>
</dbReference>
<organism evidence="1 2">
    <name type="scientific">Hibiscus syriacus</name>
    <name type="common">Rose of Sharon</name>
    <dbReference type="NCBI Taxonomy" id="106335"/>
    <lineage>
        <taxon>Eukaryota</taxon>
        <taxon>Viridiplantae</taxon>
        <taxon>Streptophyta</taxon>
        <taxon>Embryophyta</taxon>
        <taxon>Tracheophyta</taxon>
        <taxon>Spermatophyta</taxon>
        <taxon>Magnoliopsida</taxon>
        <taxon>eudicotyledons</taxon>
        <taxon>Gunneridae</taxon>
        <taxon>Pentapetalae</taxon>
        <taxon>rosids</taxon>
        <taxon>malvids</taxon>
        <taxon>Malvales</taxon>
        <taxon>Malvaceae</taxon>
        <taxon>Malvoideae</taxon>
        <taxon>Hibiscus</taxon>
    </lineage>
</organism>
<reference evidence="1" key="1">
    <citation type="submission" date="2019-09" db="EMBL/GenBank/DDBJ databases">
        <title>Draft genome information of white flower Hibiscus syriacus.</title>
        <authorList>
            <person name="Kim Y.-M."/>
        </authorList>
    </citation>
    <scope>NUCLEOTIDE SEQUENCE [LARGE SCALE GENOMIC DNA]</scope>
    <source>
        <strain evidence="1">YM2019G1</strain>
    </source>
</reference>
<name>A0A6A2YMC1_HIBSY</name>
<dbReference type="Proteomes" id="UP000436088">
    <property type="component" value="Unassembled WGS sequence"/>
</dbReference>
<dbReference type="CDD" id="cd06222">
    <property type="entry name" value="RNase_H_like"/>
    <property type="match status" value="1"/>
</dbReference>
<dbReference type="InterPro" id="IPR044730">
    <property type="entry name" value="RNase_H-like_dom_plant"/>
</dbReference>
<dbReference type="GO" id="GO:0003676">
    <property type="term" value="F:nucleic acid binding"/>
    <property type="evidence" value="ECO:0007669"/>
    <property type="project" value="InterPro"/>
</dbReference>
<evidence type="ECO:0008006" key="3">
    <source>
        <dbReference type="Google" id="ProtNLM"/>
    </source>
</evidence>
<comment type="caution">
    <text evidence="1">The sequence shown here is derived from an EMBL/GenBank/DDBJ whole genome shotgun (WGS) entry which is preliminary data.</text>
</comment>
<dbReference type="InterPro" id="IPR036397">
    <property type="entry name" value="RNaseH_sf"/>
</dbReference>
<gene>
    <name evidence="1" type="ORF">F3Y22_tig00111388pilonHSYRG00182</name>
</gene>
<proteinExistence type="predicted"/>
<dbReference type="InterPro" id="IPR012337">
    <property type="entry name" value="RNaseH-like_sf"/>
</dbReference>
<accession>A0A6A2YMC1</accession>
<keyword evidence="2" id="KW-1185">Reference proteome</keyword>
<protein>
    <recommendedName>
        <fullName evidence="3">RNase H type-1 domain-containing protein</fullName>
    </recommendedName>
</protein>
<sequence length="388" mass="43391">MNMNSSDDLVKYLGVPLKHGRLTLISSVTSAIPTYSMMTTRLPSSVVEGIDKMNRRFLWGGSAERQVPHLVSWEEVCNPKRYGGLGIRSMAKHNAVLLQKTAWRFLNQPDSRWVRPFKTVYRVHGDPLHWRNRLFTNARRASLGLSTSSSSIACGHPVEDIGHILRAQNIWNRSVPSSRRGAFYSQDLQEWLQDNLSASSNSQAWTIHFASAVWNLWKDRCRRVFDPADHSNDESEAWMNICSSANELIRQKTKPAMDSSPIHTVAWSPPLNSFLKLNTDGASQGNPGVAGAGGLLRDEMGHWGVRGSAGVCSSVAAELYAIRMIYRLHGSLDIDFRHTYREGNFCVDALTNMGCSLEDDLMIFQSFPPDVSALLEADSRGLAFPRLN</sequence>